<sequence length="69" mass="7657">MSTPSTHTDNSNSSITPEESLKFVEAGMNLAGHVITDPHLQELLRQLAHHEISFEEYDAATTRYIMGDA</sequence>
<comment type="caution">
    <text evidence="1">The sequence shown here is derived from an EMBL/GenBank/DDBJ whole genome shotgun (WGS) entry which is preliminary data.</text>
</comment>
<proteinExistence type="predicted"/>
<evidence type="ECO:0000313" key="1">
    <source>
        <dbReference type="EMBL" id="MBF1659006.1"/>
    </source>
</evidence>
<dbReference type="EMBL" id="JABZXL010000008">
    <property type="protein sequence ID" value="MBF1659006.1"/>
    <property type="molecule type" value="Genomic_DNA"/>
</dbReference>
<organism evidence="1 2">
    <name type="scientific">Rothia mucilaginosa</name>
    <dbReference type="NCBI Taxonomy" id="43675"/>
    <lineage>
        <taxon>Bacteria</taxon>
        <taxon>Bacillati</taxon>
        <taxon>Actinomycetota</taxon>
        <taxon>Actinomycetes</taxon>
        <taxon>Micrococcales</taxon>
        <taxon>Micrococcaceae</taxon>
        <taxon>Rothia</taxon>
    </lineage>
</organism>
<dbReference type="Proteomes" id="UP000713964">
    <property type="component" value="Unassembled WGS sequence"/>
</dbReference>
<dbReference type="AlphaFoldDB" id="A0A930L553"/>
<name>A0A930L553_9MICC</name>
<protein>
    <submittedName>
        <fullName evidence="1">Uncharacterized protein</fullName>
    </submittedName>
</protein>
<dbReference type="RefSeq" id="WP_303940000.1">
    <property type="nucleotide sequence ID" value="NZ_CAUTJU010000006.1"/>
</dbReference>
<gene>
    <name evidence="1" type="ORF">HXO58_04125</name>
</gene>
<reference evidence="1" key="1">
    <citation type="submission" date="2020-04" db="EMBL/GenBank/DDBJ databases">
        <title>Deep metagenomics examines the oral microbiome during advanced dental caries in children, revealing novel taxa and co-occurrences with host molecules.</title>
        <authorList>
            <person name="Baker J.L."/>
            <person name="Morton J.T."/>
            <person name="Dinis M."/>
            <person name="Alvarez R."/>
            <person name="Tran N.C."/>
            <person name="Knight R."/>
            <person name="Edlund A."/>
        </authorList>
    </citation>
    <scope>NUCLEOTIDE SEQUENCE</scope>
    <source>
        <strain evidence="1">JCVI_29_bin.11</strain>
    </source>
</reference>
<accession>A0A930L553</accession>
<evidence type="ECO:0000313" key="2">
    <source>
        <dbReference type="Proteomes" id="UP000713964"/>
    </source>
</evidence>